<keyword evidence="1" id="KW-0732">Signal</keyword>
<dbReference type="Proteomes" id="UP001354989">
    <property type="component" value="Chromosome"/>
</dbReference>
<dbReference type="RefSeq" id="WP_338396682.1">
    <property type="nucleotide sequence ID" value="NZ_AP025292.1"/>
</dbReference>
<keyword evidence="3" id="KW-1185">Reference proteome</keyword>
<proteinExistence type="predicted"/>
<evidence type="ECO:0000256" key="1">
    <source>
        <dbReference type="SAM" id="SignalP"/>
    </source>
</evidence>
<sequence length="975" mass="109897">MNHRFARKLLLTTVLFLGTLCAVFAQTTLDTGPASLKWKHFKNNSVDVIYPSGADSLARHVSSTLDHVQGSVSRGLGIIPTRLPLILQNQTMVSNGFVSMGPRRTEFFTNTTQDYNFLGTINWLDLLAVHEYRHVVQNEVARTGTGSVIEVLAGTLAARGAAGLMAHSWFWEGDAVVAETSLTRGGRGRYPAFNRAFRMNLLERGGFNYEKQIGTSFKDFVPNHYVTGYHMVAYVRRKTDDPLVWGKISRRTFNRPFIPFAFSSSIKKYSGSGVRATYGEMLADLRQQWEAQLAKIELTNFSDFTPRKNKVYTDYSAPEILPSGDLLVVRTGLSHADQLLKISPDGEVRLLRTLGRFNNPGYISVAQNKMVWAEFESDPRWPMRVYSVLKTMDLSTLKVEKLTQKSRLMAPAFSPDGSRIVAVRSTETGNYRLVVLDGFSGAVRNTFSIDGAWNLLTPRWFEDGMNVVFVTTKKEGKYLVKLNVNSGAQTTLLGPTMENFGVPRPQGKYVLYNSPKSGIDNIYALDTASGKTFQLTSSKYGAYNGVLSDDLKTLYYNDFGKFGMNVVSAAADPQQWRKGKNVQDTGIHYFQPLVEQEKEADLLANVPKQSVEEKPYHKAAHLVRPYQWGLTTTSNLSLDNFMLGFVSQSNLSNFSLNAGAVYDLTEKTIKYQGGFSWQGWYPVLSFTGSYGDRKLDRNINTDVGPLTSKTEWNEVNLSSKISLPLDLTRNRFFQFLNLGVALDQTFVSNYQTVVGDTTFTRPIFTEQGNGWLNTINSTVSYSYLFKRAKRDIYAPWGFSVYGQWQTSILGNEKEEGEIYGGLVRLYLPGVMRHHSIRLKAGAQQQYLENPFTHTYNSTIGWVRGATYFSMQNYFLTGVDYGLPLWYPDIHIGPLVNIQRIRLNMFFDYGYSKGTFERNANNQIVIDPNQSMEQKSVGTEVMFDFNGLRTLPLISAGFRYSYAFNEGNNVSFLLSF</sequence>
<feature type="signal peptide" evidence="1">
    <location>
        <begin position="1"/>
        <end position="25"/>
    </location>
</feature>
<dbReference type="PANTHER" id="PTHR36842:SF1">
    <property type="entry name" value="PROTEIN TOLB"/>
    <property type="match status" value="1"/>
</dbReference>
<reference evidence="2 3" key="1">
    <citation type="submission" date="2021-12" db="EMBL/GenBank/DDBJ databases">
        <title>Genome sequencing of bacteria with rrn-lacking chromosome and rrn-plasmid.</title>
        <authorList>
            <person name="Anda M."/>
            <person name="Iwasaki W."/>
        </authorList>
    </citation>
    <scope>NUCLEOTIDE SEQUENCE [LARGE SCALE GENOMIC DNA]</scope>
    <source>
        <strain evidence="2 3">NBRC 101262</strain>
    </source>
</reference>
<evidence type="ECO:0000313" key="3">
    <source>
        <dbReference type="Proteomes" id="UP001354989"/>
    </source>
</evidence>
<gene>
    <name evidence="2" type="ORF">PEPS_15260</name>
</gene>
<protein>
    <submittedName>
        <fullName evidence="2">Uncharacterized protein</fullName>
    </submittedName>
</protein>
<accession>A0ABM7VE82</accession>
<dbReference type="Gene3D" id="2.120.10.30">
    <property type="entry name" value="TolB, C-terminal domain"/>
    <property type="match status" value="1"/>
</dbReference>
<dbReference type="InterPro" id="IPR011042">
    <property type="entry name" value="6-blade_b-propeller_TolB-like"/>
</dbReference>
<dbReference type="PANTHER" id="PTHR36842">
    <property type="entry name" value="PROTEIN TOLB HOMOLOG"/>
    <property type="match status" value="1"/>
</dbReference>
<feature type="chain" id="PRO_5046061151" evidence="1">
    <location>
        <begin position="26"/>
        <end position="975"/>
    </location>
</feature>
<name>A0ABM7VE82_9BACT</name>
<dbReference type="EMBL" id="AP025292">
    <property type="protein sequence ID" value="BDC99245.1"/>
    <property type="molecule type" value="Genomic_DNA"/>
</dbReference>
<dbReference type="SUPFAM" id="SSF82171">
    <property type="entry name" value="DPP6 N-terminal domain-like"/>
    <property type="match status" value="1"/>
</dbReference>
<evidence type="ECO:0000313" key="2">
    <source>
        <dbReference type="EMBL" id="BDC99245.1"/>
    </source>
</evidence>
<organism evidence="2 3">
    <name type="scientific">Persicobacter psychrovividus</name>
    <dbReference type="NCBI Taxonomy" id="387638"/>
    <lineage>
        <taxon>Bacteria</taxon>
        <taxon>Pseudomonadati</taxon>
        <taxon>Bacteroidota</taxon>
        <taxon>Cytophagia</taxon>
        <taxon>Cytophagales</taxon>
        <taxon>Persicobacteraceae</taxon>
        <taxon>Persicobacter</taxon>
    </lineage>
</organism>